<dbReference type="InterPro" id="IPR046357">
    <property type="entry name" value="PPIase_dom_sf"/>
</dbReference>
<sequence>MQPVFEKATYALKVGELSQPVESDSGIHHILCTACSACCIIHINCINIKVMSLAYLDDSQSHSL</sequence>
<comment type="caution">
    <text evidence="4">The sequence shown here is derived from an EMBL/GenBank/DDBJ whole genome shotgun (WGS) entry which is preliminary data.</text>
</comment>
<organism evidence="4 5">
    <name type="scientific">Powellomyces hirtus</name>
    <dbReference type="NCBI Taxonomy" id="109895"/>
    <lineage>
        <taxon>Eukaryota</taxon>
        <taxon>Fungi</taxon>
        <taxon>Fungi incertae sedis</taxon>
        <taxon>Chytridiomycota</taxon>
        <taxon>Chytridiomycota incertae sedis</taxon>
        <taxon>Chytridiomycetes</taxon>
        <taxon>Spizellomycetales</taxon>
        <taxon>Powellomycetaceae</taxon>
        <taxon>Powellomyces</taxon>
    </lineage>
</organism>
<accession>A0A507E0B3</accession>
<dbReference type="Pfam" id="PF00639">
    <property type="entry name" value="Rotamase"/>
    <property type="match status" value="1"/>
</dbReference>
<reference evidence="4 5" key="1">
    <citation type="journal article" date="2019" name="Sci. Rep.">
        <title>Comparative genomics of chytrid fungi reveal insights into the obligate biotrophic and pathogenic lifestyle of Synchytrium endobioticum.</title>
        <authorList>
            <person name="van de Vossenberg B.T.L.H."/>
            <person name="Warris S."/>
            <person name="Nguyen H.D.T."/>
            <person name="van Gent-Pelzer M.P.E."/>
            <person name="Joly D.L."/>
            <person name="van de Geest H.C."/>
            <person name="Bonants P.J.M."/>
            <person name="Smith D.S."/>
            <person name="Levesque C.A."/>
            <person name="van der Lee T.A.J."/>
        </authorList>
    </citation>
    <scope>NUCLEOTIDE SEQUENCE [LARGE SCALE GENOMIC DNA]</scope>
    <source>
        <strain evidence="4 5">CBS 809.83</strain>
    </source>
</reference>
<dbReference type="InterPro" id="IPR000297">
    <property type="entry name" value="PPIase_PpiC"/>
</dbReference>
<dbReference type="PROSITE" id="PS50198">
    <property type="entry name" value="PPIC_PPIASE_2"/>
    <property type="match status" value="1"/>
</dbReference>
<dbReference type="SUPFAM" id="SSF54534">
    <property type="entry name" value="FKBP-like"/>
    <property type="match status" value="1"/>
</dbReference>
<evidence type="ECO:0000256" key="2">
    <source>
        <dbReference type="RuleBase" id="RU363014"/>
    </source>
</evidence>
<keyword evidence="1 2" id="KW-0413">Isomerase</keyword>
<evidence type="ECO:0000313" key="4">
    <source>
        <dbReference type="EMBL" id="TPX57112.1"/>
    </source>
</evidence>
<name>A0A507E0B3_9FUNG</name>
<gene>
    <name evidence="4" type="ORF">PhCBS80983_g04076</name>
</gene>
<proteinExistence type="predicted"/>
<protein>
    <recommendedName>
        <fullName evidence="2">Peptidyl-prolyl cis-trans isomerase</fullName>
        <ecNumber evidence="2">5.2.1.8</ecNumber>
    </recommendedName>
</protein>
<dbReference type="EMBL" id="QEAQ01000058">
    <property type="protein sequence ID" value="TPX57112.1"/>
    <property type="molecule type" value="Genomic_DNA"/>
</dbReference>
<dbReference type="Gene3D" id="3.10.50.40">
    <property type="match status" value="1"/>
</dbReference>
<evidence type="ECO:0000313" key="5">
    <source>
        <dbReference type="Proteomes" id="UP000318582"/>
    </source>
</evidence>
<evidence type="ECO:0000259" key="3">
    <source>
        <dbReference type="PROSITE" id="PS50198"/>
    </source>
</evidence>
<evidence type="ECO:0000256" key="1">
    <source>
        <dbReference type="PROSITE-ProRule" id="PRU00278"/>
    </source>
</evidence>
<dbReference type="AlphaFoldDB" id="A0A507E0B3"/>
<comment type="catalytic activity">
    <reaction evidence="2">
        <text>[protein]-peptidylproline (omega=180) = [protein]-peptidylproline (omega=0)</text>
        <dbReference type="Rhea" id="RHEA:16237"/>
        <dbReference type="Rhea" id="RHEA-COMP:10747"/>
        <dbReference type="Rhea" id="RHEA-COMP:10748"/>
        <dbReference type="ChEBI" id="CHEBI:83833"/>
        <dbReference type="ChEBI" id="CHEBI:83834"/>
        <dbReference type="EC" id="5.2.1.8"/>
    </reaction>
</comment>
<keyword evidence="1 2" id="KW-0697">Rotamase</keyword>
<dbReference type="GO" id="GO:0003755">
    <property type="term" value="F:peptidyl-prolyl cis-trans isomerase activity"/>
    <property type="evidence" value="ECO:0007669"/>
    <property type="project" value="UniProtKB-UniRule"/>
</dbReference>
<dbReference type="Proteomes" id="UP000318582">
    <property type="component" value="Unassembled WGS sequence"/>
</dbReference>
<feature type="domain" description="PpiC" evidence="3">
    <location>
        <begin position="1"/>
        <end position="34"/>
    </location>
</feature>
<dbReference type="EC" id="5.2.1.8" evidence="2"/>
<keyword evidence="5" id="KW-1185">Reference proteome</keyword>